<dbReference type="PANTHER" id="PTHR33452:SF1">
    <property type="entry name" value="INNER MEMBRANE PROTEIN YPHA-RELATED"/>
    <property type="match status" value="1"/>
</dbReference>
<feature type="transmembrane region" description="Helical" evidence="7">
    <location>
        <begin position="95"/>
        <end position="113"/>
    </location>
</feature>
<dbReference type="Pfam" id="PF07681">
    <property type="entry name" value="DoxX"/>
    <property type="match status" value="1"/>
</dbReference>
<keyword evidence="9" id="KW-1185">Reference proteome</keyword>
<gene>
    <name evidence="8" type="ORF">GCM10011282_13720</name>
</gene>
<evidence type="ECO:0000313" key="8">
    <source>
        <dbReference type="EMBL" id="GGX08802.1"/>
    </source>
</evidence>
<dbReference type="InterPro" id="IPR051907">
    <property type="entry name" value="DoxX-like_oxidoreductase"/>
</dbReference>
<evidence type="ECO:0000256" key="1">
    <source>
        <dbReference type="ARBA" id="ARBA00004651"/>
    </source>
</evidence>
<keyword evidence="3" id="KW-1003">Cell membrane</keyword>
<reference evidence="9" key="1">
    <citation type="journal article" date="2019" name="Int. J. Syst. Evol. Microbiol.">
        <title>The Global Catalogue of Microorganisms (GCM) 10K type strain sequencing project: providing services to taxonomists for standard genome sequencing and annotation.</title>
        <authorList>
            <consortium name="The Broad Institute Genomics Platform"/>
            <consortium name="The Broad Institute Genome Sequencing Center for Infectious Disease"/>
            <person name="Wu L."/>
            <person name="Ma J."/>
        </authorList>
    </citation>
    <scope>NUCLEOTIDE SEQUENCE [LARGE SCALE GENOMIC DNA]</scope>
    <source>
        <strain evidence="9">KCTC 23916</strain>
    </source>
</reference>
<evidence type="ECO:0000256" key="2">
    <source>
        <dbReference type="ARBA" id="ARBA00006679"/>
    </source>
</evidence>
<feature type="transmembrane region" description="Helical" evidence="7">
    <location>
        <begin position="70"/>
        <end position="88"/>
    </location>
</feature>
<name>A0ABQ2XB67_9BURK</name>
<evidence type="ECO:0000256" key="6">
    <source>
        <dbReference type="ARBA" id="ARBA00023136"/>
    </source>
</evidence>
<accession>A0ABQ2XB67</accession>
<organism evidence="8 9">
    <name type="scientific">Undibacterium macrobrachii</name>
    <dbReference type="NCBI Taxonomy" id="1119058"/>
    <lineage>
        <taxon>Bacteria</taxon>
        <taxon>Pseudomonadati</taxon>
        <taxon>Pseudomonadota</taxon>
        <taxon>Betaproteobacteria</taxon>
        <taxon>Burkholderiales</taxon>
        <taxon>Oxalobacteraceae</taxon>
        <taxon>Undibacterium</taxon>
    </lineage>
</organism>
<dbReference type="InterPro" id="IPR032808">
    <property type="entry name" value="DoxX"/>
</dbReference>
<feature type="transmembrane region" description="Helical" evidence="7">
    <location>
        <begin position="125"/>
        <end position="144"/>
    </location>
</feature>
<proteinExistence type="inferred from homology"/>
<evidence type="ECO:0000313" key="9">
    <source>
        <dbReference type="Proteomes" id="UP000620127"/>
    </source>
</evidence>
<comment type="subcellular location">
    <subcellularLocation>
        <location evidence="1">Cell membrane</location>
        <topology evidence="1">Multi-pass membrane protein</topology>
    </subcellularLocation>
</comment>
<evidence type="ECO:0000256" key="4">
    <source>
        <dbReference type="ARBA" id="ARBA00022692"/>
    </source>
</evidence>
<keyword evidence="5 7" id="KW-1133">Transmembrane helix</keyword>
<comment type="similarity">
    <text evidence="2">Belongs to the DoxX family.</text>
</comment>
<evidence type="ECO:0000256" key="7">
    <source>
        <dbReference type="SAM" id="Phobius"/>
    </source>
</evidence>
<dbReference type="RefSeq" id="WP_189345312.1">
    <property type="nucleotide sequence ID" value="NZ_BMYT01000002.1"/>
</dbReference>
<dbReference type="PANTHER" id="PTHR33452">
    <property type="entry name" value="OXIDOREDUCTASE CATD-RELATED"/>
    <property type="match status" value="1"/>
</dbReference>
<comment type="caution">
    <text evidence="8">The sequence shown here is derived from an EMBL/GenBank/DDBJ whole genome shotgun (WGS) entry which is preliminary data.</text>
</comment>
<evidence type="ECO:0008006" key="10">
    <source>
        <dbReference type="Google" id="ProtNLM"/>
    </source>
</evidence>
<evidence type="ECO:0000256" key="3">
    <source>
        <dbReference type="ARBA" id="ARBA00022475"/>
    </source>
</evidence>
<dbReference type="Proteomes" id="UP000620127">
    <property type="component" value="Unassembled WGS sequence"/>
</dbReference>
<keyword evidence="4 7" id="KW-0812">Transmembrane</keyword>
<evidence type="ECO:0000256" key="5">
    <source>
        <dbReference type="ARBA" id="ARBA00022989"/>
    </source>
</evidence>
<keyword evidence="6 7" id="KW-0472">Membrane</keyword>
<protein>
    <recommendedName>
        <fullName evidence="10">DoxX family protein</fullName>
    </recommendedName>
</protein>
<dbReference type="EMBL" id="BMYT01000002">
    <property type="protein sequence ID" value="GGX08802.1"/>
    <property type="molecule type" value="Genomic_DNA"/>
</dbReference>
<sequence>MQTKPSISLLKPIVHAQEGLQILLPMTDLLLRLYVAKIFFMSGLSKLRDWEMTVSLFTDEYHVPLLSPEVAAYAATGAELLLPVLLVLGLFKQLAALGLLAVNFVAVVAYYSVLQDIPAALQDHIEWGLMLMLLTCSPANLFQVDHYWGRRKTKHSI</sequence>